<protein>
    <submittedName>
        <fullName evidence="2">Uncharacterized protein</fullName>
    </submittedName>
</protein>
<gene>
    <name evidence="2" type="ORF">LCGC14_2287740</name>
</gene>
<keyword evidence="1" id="KW-0472">Membrane</keyword>
<dbReference type="EMBL" id="LAZR01031975">
    <property type="protein sequence ID" value="KKL52215.1"/>
    <property type="molecule type" value="Genomic_DNA"/>
</dbReference>
<keyword evidence="1" id="KW-0812">Transmembrane</keyword>
<dbReference type="AlphaFoldDB" id="A0A0F9F4P4"/>
<keyword evidence="1" id="KW-1133">Transmembrane helix</keyword>
<comment type="caution">
    <text evidence="2">The sequence shown here is derived from an EMBL/GenBank/DDBJ whole genome shotgun (WGS) entry which is preliminary data.</text>
</comment>
<feature type="transmembrane region" description="Helical" evidence="1">
    <location>
        <begin position="12"/>
        <end position="34"/>
    </location>
</feature>
<reference evidence="2" key="1">
    <citation type="journal article" date="2015" name="Nature">
        <title>Complex archaea that bridge the gap between prokaryotes and eukaryotes.</title>
        <authorList>
            <person name="Spang A."/>
            <person name="Saw J.H."/>
            <person name="Jorgensen S.L."/>
            <person name="Zaremba-Niedzwiedzka K."/>
            <person name="Martijn J."/>
            <person name="Lind A.E."/>
            <person name="van Eijk R."/>
            <person name="Schleper C."/>
            <person name="Guy L."/>
            <person name="Ettema T.J."/>
        </authorList>
    </citation>
    <scope>NUCLEOTIDE SEQUENCE</scope>
</reference>
<accession>A0A0F9F4P4</accession>
<feature type="non-terminal residue" evidence="2">
    <location>
        <position position="72"/>
    </location>
</feature>
<organism evidence="2">
    <name type="scientific">marine sediment metagenome</name>
    <dbReference type="NCBI Taxonomy" id="412755"/>
    <lineage>
        <taxon>unclassified sequences</taxon>
        <taxon>metagenomes</taxon>
        <taxon>ecological metagenomes</taxon>
    </lineage>
</organism>
<name>A0A0F9F4P4_9ZZZZ</name>
<evidence type="ECO:0000313" key="2">
    <source>
        <dbReference type="EMBL" id="KKL52215.1"/>
    </source>
</evidence>
<proteinExistence type="predicted"/>
<evidence type="ECO:0000256" key="1">
    <source>
        <dbReference type="SAM" id="Phobius"/>
    </source>
</evidence>
<sequence>MKQQTTEKKNSQLVSLPFVAIVMATIVGYIVIFATPVIGEFPVEITEEVEILAVTEKGVVFETSTGVSVVTD</sequence>